<feature type="domain" description="HNH" evidence="3">
    <location>
        <begin position="107"/>
        <end position="143"/>
    </location>
</feature>
<proteinExistence type="predicted"/>
<keyword evidence="2" id="KW-0812">Transmembrane</keyword>
<keyword evidence="2" id="KW-0472">Membrane</keyword>
<dbReference type="CDD" id="cd00085">
    <property type="entry name" value="HNHc"/>
    <property type="match status" value="1"/>
</dbReference>
<organism evidence="4 5">
    <name type="scientific">Dictyobacter vulcani</name>
    <dbReference type="NCBI Taxonomy" id="2607529"/>
    <lineage>
        <taxon>Bacteria</taxon>
        <taxon>Bacillati</taxon>
        <taxon>Chloroflexota</taxon>
        <taxon>Ktedonobacteria</taxon>
        <taxon>Ktedonobacterales</taxon>
        <taxon>Dictyobacteraceae</taxon>
        <taxon>Dictyobacter</taxon>
    </lineage>
</organism>
<sequence length="197" mass="22496">MNIYITVDNPLFAAVLVIVVLLVFILAIIHLRPRPRRQRGYSAPRPGRQAPARKPPLVNKNVIPKVNGRIPSWQKDAGARVANQYGRARSPQWPRVAHEHLSHEPACVVCGHRGKGLQVHHIKPFHLYPELELDPKNLITLCEVRGRTHHLLIGHLDDWQSYNIRVRADTKRYSHQSAPAIKANPTWQKEVAQRPMP</sequence>
<comment type="caution">
    <text evidence="4">The sequence shown here is derived from an EMBL/GenBank/DDBJ whole genome shotgun (WGS) entry which is preliminary data.</text>
</comment>
<dbReference type="GO" id="GO:0003676">
    <property type="term" value="F:nucleic acid binding"/>
    <property type="evidence" value="ECO:0007669"/>
    <property type="project" value="InterPro"/>
</dbReference>
<keyword evidence="5" id="KW-1185">Reference proteome</keyword>
<feature type="transmembrane region" description="Helical" evidence="2">
    <location>
        <begin position="12"/>
        <end position="31"/>
    </location>
</feature>
<accession>A0A5J4KQY0</accession>
<dbReference type="RefSeq" id="WP_151757800.1">
    <property type="nucleotide sequence ID" value="NZ_BKZW01000002.1"/>
</dbReference>
<dbReference type="Pfam" id="PF01844">
    <property type="entry name" value="HNH"/>
    <property type="match status" value="1"/>
</dbReference>
<dbReference type="AlphaFoldDB" id="A0A5J4KQY0"/>
<dbReference type="EMBL" id="BKZW01000002">
    <property type="protein sequence ID" value="GER90013.1"/>
    <property type="molecule type" value="Genomic_DNA"/>
</dbReference>
<evidence type="ECO:0000259" key="3">
    <source>
        <dbReference type="Pfam" id="PF01844"/>
    </source>
</evidence>
<evidence type="ECO:0000256" key="2">
    <source>
        <dbReference type="SAM" id="Phobius"/>
    </source>
</evidence>
<evidence type="ECO:0000256" key="1">
    <source>
        <dbReference type="SAM" id="MobiDB-lite"/>
    </source>
</evidence>
<dbReference type="InterPro" id="IPR003615">
    <property type="entry name" value="HNH_nuc"/>
</dbReference>
<dbReference type="GO" id="GO:0008270">
    <property type="term" value="F:zinc ion binding"/>
    <property type="evidence" value="ECO:0007669"/>
    <property type="project" value="InterPro"/>
</dbReference>
<dbReference type="InterPro" id="IPR002711">
    <property type="entry name" value="HNH"/>
</dbReference>
<evidence type="ECO:0000313" key="5">
    <source>
        <dbReference type="Proteomes" id="UP000326912"/>
    </source>
</evidence>
<gene>
    <name evidence="4" type="ORF">KDW_41750</name>
</gene>
<dbReference type="Gene3D" id="1.10.30.50">
    <property type="match status" value="1"/>
</dbReference>
<keyword evidence="2" id="KW-1133">Transmembrane helix</keyword>
<feature type="region of interest" description="Disordered" evidence="1">
    <location>
        <begin position="37"/>
        <end position="58"/>
    </location>
</feature>
<name>A0A5J4KQY0_9CHLR</name>
<reference evidence="4 5" key="1">
    <citation type="submission" date="2019-10" db="EMBL/GenBank/DDBJ databases">
        <title>Dictyobacter vulcani sp. nov., within the class Ktedonobacteria, isolated from soil of volcanic Mt. Zao.</title>
        <authorList>
            <person name="Zheng Y."/>
            <person name="Wang C.M."/>
            <person name="Sakai Y."/>
            <person name="Abe K."/>
            <person name="Yokota A."/>
            <person name="Yabe S."/>
        </authorList>
    </citation>
    <scope>NUCLEOTIDE SEQUENCE [LARGE SCALE GENOMIC DNA]</scope>
    <source>
        <strain evidence="4 5">W12</strain>
    </source>
</reference>
<protein>
    <recommendedName>
        <fullName evidence="3">HNH domain-containing protein</fullName>
    </recommendedName>
</protein>
<evidence type="ECO:0000313" key="4">
    <source>
        <dbReference type="EMBL" id="GER90013.1"/>
    </source>
</evidence>
<dbReference type="Proteomes" id="UP000326912">
    <property type="component" value="Unassembled WGS sequence"/>
</dbReference>
<dbReference type="GO" id="GO:0004519">
    <property type="term" value="F:endonuclease activity"/>
    <property type="evidence" value="ECO:0007669"/>
    <property type="project" value="InterPro"/>
</dbReference>